<feature type="region of interest" description="Disordered" evidence="6">
    <location>
        <begin position="351"/>
        <end position="376"/>
    </location>
</feature>
<feature type="transmembrane region" description="Helical" evidence="7">
    <location>
        <begin position="25"/>
        <end position="47"/>
    </location>
</feature>
<feature type="region of interest" description="Disordered" evidence="6">
    <location>
        <begin position="247"/>
        <end position="269"/>
    </location>
</feature>
<evidence type="ECO:0000256" key="5">
    <source>
        <dbReference type="ARBA" id="ARBA00038359"/>
    </source>
</evidence>
<dbReference type="PANTHER" id="PTHR33048">
    <property type="entry name" value="PTH11-LIKE INTEGRAL MEMBRANE PROTEIN (AFU_ORTHOLOGUE AFUA_5G11245)"/>
    <property type="match status" value="1"/>
</dbReference>
<keyword evidence="2 7" id="KW-0812">Transmembrane</keyword>
<evidence type="ECO:0000259" key="8">
    <source>
        <dbReference type="Pfam" id="PF20684"/>
    </source>
</evidence>
<reference evidence="9 10" key="1">
    <citation type="submission" date="2019-06" db="EMBL/GenBank/DDBJ databases">
        <title>Wine fermentation using esterase from Monascus purpureus.</title>
        <authorList>
            <person name="Geng C."/>
            <person name="Zhang Y."/>
        </authorList>
    </citation>
    <scope>NUCLEOTIDE SEQUENCE [LARGE SCALE GENOMIC DNA]</scope>
    <source>
        <strain evidence="9">HQ1</strain>
    </source>
</reference>
<keyword evidence="10" id="KW-1185">Reference proteome</keyword>
<evidence type="ECO:0000256" key="4">
    <source>
        <dbReference type="ARBA" id="ARBA00023136"/>
    </source>
</evidence>
<keyword evidence="3 7" id="KW-1133">Transmembrane helix</keyword>
<evidence type="ECO:0000313" key="10">
    <source>
        <dbReference type="Proteomes" id="UP000319663"/>
    </source>
</evidence>
<dbReference type="GO" id="GO:0016020">
    <property type="term" value="C:membrane"/>
    <property type="evidence" value="ECO:0007669"/>
    <property type="project" value="UniProtKB-SubCell"/>
</dbReference>
<comment type="similarity">
    <text evidence="5">Belongs to the SAT4 family.</text>
</comment>
<accession>A0A507R2N3</accession>
<evidence type="ECO:0000256" key="1">
    <source>
        <dbReference type="ARBA" id="ARBA00004141"/>
    </source>
</evidence>
<feature type="transmembrane region" description="Helical" evidence="7">
    <location>
        <begin position="182"/>
        <end position="205"/>
    </location>
</feature>
<evidence type="ECO:0000256" key="6">
    <source>
        <dbReference type="SAM" id="MobiDB-lite"/>
    </source>
</evidence>
<keyword evidence="4 7" id="KW-0472">Membrane</keyword>
<evidence type="ECO:0000313" key="9">
    <source>
        <dbReference type="EMBL" id="TQB76980.1"/>
    </source>
</evidence>
<evidence type="ECO:0000256" key="7">
    <source>
        <dbReference type="SAM" id="Phobius"/>
    </source>
</evidence>
<feature type="transmembrane region" description="Helical" evidence="7">
    <location>
        <begin position="217"/>
        <end position="239"/>
    </location>
</feature>
<feature type="compositionally biased region" description="Low complexity" evidence="6">
    <location>
        <begin position="256"/>
        <end position="267"/>
    </location>
</feature>
<gene>
    <name evidence="9" type="ORF">MPDQ_006161</name>
</gene>
<dbReference type="PANTHER" id="PTHR33048:SF47">
    <property type="entry name" value="INTEGRAL MEMBRANE PROTEIN-RELATED"/>
    <property type="match status" value="1"/>
</dbReference>
<organism evidence="9 10">
    <name type="scientific">Monascus purpureus</name>
    <name type="common">Red mold</name>
    <name type="synonym">Monascus anka</name>
    <dbReference type="NCBI Taxonomy" id="5098"/>
    <lineage>
        <taxon>Eukaryota</taxon>
        <taxon>Fungi</taxon>
        <taxon>Dikarya</taxon>
        <taxon>Ascomycota</taxon>
        <taxon>Pezizomycotina</taxon>
        <taxon>Eurotiomycetes</taxon>
        <taxon>Eurotiomycetidae</taxon>
        <taxon>Eurotiales</taxon>
        <taxon>Aspergillaceae</taxon>
        <taxon>Monascus</taxon>
    </lineage>
</organism>
<comment type="caution">
    <text evidence="9">The sequence shown here is derived from an EMBL/GenBank/DDBJ whole genome shotgun (WGS) entry which is preliminary data.</text>
</comment>
<feature type="transmembrane region" description="Helical" evidence="7">
    <location>
        <begin position="138"/>
        <end position="158"/>
    </location>
</feature>
<comment type="subcellular location">
    <subcellularLocation>
        <location evidence="1">Membrane</location>
        <topology evidence="1">Multi-pass membrane protein</topology>
    </subcellularLocation>
</comment>
<feature type="transmembrane region" description="Helical" evidence="7">
    <location>
        <begin position="107"/>
        <end position="126"/>
    </location>
</feature>
<dbReference type="EMBL" id="VIFY01000005">
    <property type="protein sequence ID" value="TQB76980.1"/>
    <property type="molecule type" value="Genomic_DNA"/>
</dbReference>
<name>A0A507R2N3_MONPU</name>
<evidence type="ECO:0000256" key="2">
    <source>
        <dbReference type="ARBA" id="ARBA00022692"/>
    </source>
</evidence>
<feature type="domain" description="Rhodopsin" evidence="8">
    <location>
        <begin position="43"/>
        <end position="248"/>
    </location>
</feature>
<feature type="transmembrane region" description="Helical" evidence="7">
    <location>
        <begin position="59"/>
        <end position="87"/>
    </location>
</feature>
<dbReference type="STRING" id="5098.A0A507R2N3"/>
<dbReference type="InterPro" id="IPR049326">
    <property type="entry name" value="Rhodopsin_dom_fungi"/>
</dbReference>
<proteinExistence type="inferred from homology"/>
<sequence>MEELELGLGLMPRSNDGYGPYRGHAALVTTAVLTSISGFIVVLRLFTRSLLVKYIGREDWIIIAALACSFVYLGLTVSEVHFGLGYHSYNLPHEELGQQLKRLWSSFPFYNASLSFTRFSILFQYLRIFPNHSFRLACFIVMGIVGSFSIWTIVSGFLHCNPISDFWTESDPGYCLSFEGVWVFNSVMNIVTDLILLALPMYPLAQLQLPKPQKIGLMLMFSMGGLVVIISAIRVYSIYDLGRRTDMSSPSAPAGQQQNATQPSSAPASPPLRPLISHLFPKILSTDSALHKEQKKAAASMPDVEEIYRPERRFYDFDYDLALANVKTTDSTARPFGGIEVTTEVVTEFHQAEESGRPNESRSAMETESERRLIVR</sequence>
<dbReference type="InterPro" id="IPR052337">
    <property type="entry name" value="SAT4-like"/>
</dbReference>
<evidence type="ECO:0000256" key="3">
    <source>
        <dbReference type="ARBA" id="ARBA00022989"/>
    </source>
</evidence>
<dbReference type="AlphaFoldDB" id="A0A507R2N3"/>
<dbReference type="Pfam" id="PF20684">
    <property type="entry name" value="Fung_rhodopsin"/>
    <property type="match status" value="1"/>
</dbReference>
<protein>
    <recommendedName>
        <fullName evidence="8">Rhodopsin domain-containing protein</fullName>
    </recommendedName>
</protein>
<dbReference type="Proteomes" id="UP000319663">
    <property type="component" value="Unassembled WGS sequence"/>
</dbReference>